<dbReference type="Proteomes" id="UP001210809">
    <property type="component" value="Unassembled WGS sequence"/>
</dbReference>
<protein>
    <submittedName>
        <fullName evidence="1">Uncharacterized protein</fullName>
    </submittedName>
</protein>
<dbReference type="AlphaFoldDB" id="A0AAW6D7T2"/>
<accession>A0AAW6D7T2</accession>
<organism evidence="1 2">
    <name type="scientific">[Eubacterium] siraeum</name>
    <dbReference type="NCBI Taxonomy" id="39492"/>
    <lineage>
        <taxon>Bacteria</taxon>
        <taxon>Bacillati</taxon>
        <taxon>Bacillota</taxon>
        <taxon>Clostridia</taxon>
        <taxon>Eubacteriales</taxon>
        <taxon>Oscillospiraceae</taxon>
        <taxon>Oscillospiraceae incertae sedis</taxon>
    </lineage>
</organism>
<name>A0AAW6D7T2_9FIRM</name>
<reference evidence="1" key="1">
    <citation type="submission" date="2023-01" db="EMBL/GenBank/DDBJ databases">
        <title>Human gut microbiome strain richness.</title>
        <authorList>
            <person name="Chen-Liaw A."/>
        </authorList>
    </citation>
    <scope>NUCLEOTIDE SEQUENCE</scope>
    <source>
        <strain evidence="1">1001283st1_G1_1001283B150217_161031</strain>
    </source>
</reference>
<evidence type="ECO:0000313" key="2">
    <source>
        <dbReference type="Proteomes" id="UP001210809"/>
    </source>
</evidence>
<proteinExistence type="predicted"/>
<evidence type="ECO:0000313" key="1">
    <source>
        <dbReference type="EMBL" id="MDB8004780.1"/>
    </source>
</evidence>
<comment type="caution">
    <text evidence="1">The sequence shown here is derived from an EMBL/GenBank/DDBJ whole genome shotgun (WGS) entry which is preliminary data.</text>
</comment>
<sequence>MVPYKNDGIYGLYTHNSGVITMFGVGGKDGKAFMTKVAKDMKKKGEWSTDSPLHAYRHELGQVIQEHLSANDTDYGKKLKIITELRHSVFNDLTKISESDTIKEKTRLLSTYGINEFDEIDEFISEGIAEWLNGKPRQTAKKIVDILLGRS</sequence>
<dbReference type="EMBL" id="JAQLXW010000021">
    <property type="protein sequence ID" value="MDB8004780.1"/>
    <property type="molecule type" value="Genomic_DNA"/>
</dbReference>
<gene>
    <name evidence="1" type="ORF">PNE09_12015</name>
</gene>